<reference evidence="1 2" key="1">
    <citation type="submission" date="2020-02" db="EMBL/GenBank/DDBJ databases">
        <authorList>
            <person name="Hogendoorn C."/>
        </authorList>
    </citation>
    <scope>NUCLEOTIDE SEQUENCE [LARGE SCALE GENOMIC DNA]</scope>
    <source>
        <strain evidence="1">METHB21</strain>
    </source>
</reference>
<sequence length="60" mass="6808">MKGQPCPVCGALEHPWKNRLDLSNDHDTVQLSRVRDLEKRKTADIQAIAELNRNSSHGQE</sequence>
<protein>
    <submittedName>
        <fullName evidence="1">Uncharacterized protein</fullName>
    </submittedName>
</protein>
<dbReference type="Proteomes" id="UP000494216">
    <property type="component" value="Unassembled WGS sequence"/>
</dbReference>
<comment type="caution">
    <text evidence="1">The sequence shown here is derived from an EMBL/GenBank/DDBJ whole genome shotgun (WGS) entry which is preliminary data.</text>
</comment>
<organism evidence="1 2">
    <name type="scientific">Candidatus Methylobacter favarea</name>
    <dbReference type="NCBI Taxonomy" id="2707345"/>
    <lineage>
        <taxon>Bacteria</taxon>
        <taxon>Pseudomonadati</taxon>
        <taxon>Pseudomonadota</taxon>
        <taxon>Gammaproteobacteria</taxon>
        <taxon>Methylococcales</taxon>
        <taxon>Methylococcaceae</taxon>
        <taxon>Methylobacter</taxon>
    </lineage>
</organism>
<accession>A0A8S0WIS0</accession>
<evidence type="ECO:0000313" key="2">
    <source>
        <dbReference type="Proteomes" id="UP000494216"/>
    </source>
</evidence>
<keyword evidence="2" id="KW-1185">Reference proteome</keyword>
<dbReference type="AlphaFoldDB" id="A0A8S0WIS0"/>
<dbReference type="RefSeq" id="WP_174625627.1">
    <property type="nucleotide sequence ID" value="NZ_CADCXN010000055.1"/>
</dbReference>
<name>A0A8S0WIS0_9GAMM</name>
<gene>
    <name evidence="1" type="ORF">METHB2_270044</name>
</gene>
<dbReference type="EMBL" id="CADCXN010000055">
    <property type="protein sequence ID" value="CAA9890714.1"/>
    <property type="molecule type" value="Genomic_DNA"/>
</dbReference>
<evidence type="ECO:0000313" key="1">
    <source>
        <dbReference type="EMBL" id="CAA9890714.1"/>
    </source>
</evidence>
<proteinExistence type="predicted"/>